<dbReference type="EMBL" id="CM002875">
    <property type="protein sequence ID" value="KFK29445.1"/>
    <property type="molecule type" value="Genomic_DNA"/>
</dbReference>
<dbReference type="GO" id="GO:0046949">
    <property type="term" value="P:fatty-acyl-CoA biosynthetic process"/>
    <property type="evidence" value="ECO:0007669"/>
    <property type="project" value="TreeGrafter"/>
</dbReference>
<evidence type="ECO:0000313" key="3">
    <source>
        <dbReference type="Proteomes" id="UP000029120"/>
    </source>
</evidence>
<gene>
    <name evidence="2" type="ordered locus">AALP_Aa7g135200</name>
</gene>
<dbReference type="AlphaFoldDB" id="A0A087GHU3"/>
<reference evidence="3" key="1">
    <citation type="journal article" date="2015" name="Nat. Plants">
        <title>Genome expansion of Arabis alpina linked with retrotransposition and reduced symmetric DNA methylation.</title>
        <authorList>
            <person name="Willing E.M."/>
            <person name="Rawat V."/>
            <person name="Mandakova T."/>
            <person name="Maumus F."/>
            <person name="James G.V."/>
            <person name="Nordstroem K.J."/>
            <person name="Becker C."/>
            <person name="Warthmann N."/>
            <person name="Chica C."/>
            <person name="Szarzynska B."/>
            <person name="Zytnicki M."/>
            <person name="Albani M.C."/>
            <person name="Kiefer C."/>
            <person name="Bergonzi S."/>
            <person name="Castaings L."/>
            <person name="Mateos J.L."/>
            <person name="Berns M.C."/>
            <person name="Bujdoso N."/>
            <person name="Piofczyk T."/>
            <person name="de Lorenzo L."/>
            <person name="Barrero-Sicilia C."/>
            <person name="Mateos I."/>
            <person name="Piednoel M."/>
            <person name="Hagmann J."/>
            <person name="Chen-Min-Tao R."/>
            <person name="Iglesias-Fernandez R."/>
            <person name="Schuster S.C."/>
            <person name="Alonso-Blanco C."/>
            <person name="Roudier F."/>
            <person name="Carbonero P."/>
            <person name="Paz-Ares J."/>
            <person name="Davis S.J."/>
            <person name="Pecinka A."/>
            <person name="Quesneville H."/>
            <person name="Colot V."/>
            <person name="Lysak M.A."/>
            <person name="Weigel D."/>
            <person name="Coupland G."/>
            <person name="Schneeberger K."/>
        </authorList>
    </citation>
    <scope>NUCLEOTIDE SEQUENCE [LARGE SCALE GENOMIC DNA]</scope>
    <source>
        <strain evidence="3">cv. Pajares</strain>
    </source>
</reference>
<evidence type="ECO:0000313" key="2">
    <source>
        <dbReference type="EMBL" id="KFK29445.1"/>
    </source>
</evidence>
<keyword evidence="3" id="KW-1185">Reference proteome</keyword>
<dbReference type="Gramene" id="KFK29445">
    <property type="protein sequence ID" value="KFK29445"/>
    <property type="gene ID" value="AALP_AA7G135200"/>
</dbReference>
<organism evidence="2 3">
    <name type="scientific">Arabis alpina</name>
    <name type="common">Alpine rock-cress</name>
    <dbReference type="NCBI Taxonomy" id="50452"/>
    <lineage>
        <taxon>Eukaryota</taxon>
        <taxon>Viridiplantae</taxon>
        <taxon>Streptophyta</taxon>
        <taxon>Embryophyta</taxon>
        <taxon>Tracheophyta</taxon>
        <taxon>Spermatophyta</taxon>
        <taxon>Magnoliopsida</taxon>
        <taxon>eudicotyledons</taxon>
        <taxon>Gunneridae</taxon>
        <taxon>Pentapetalae</taxon>
        <taxon>rosids</taxon>
        <taxon>malvids</taxon>
        <taxon>Brassicales</taxon>
        <taxon>Brassicaceae</taxon>
        <taxon>Arabideae</taxon>
        <taxon>Arabis</taxon>
    </lineage>
</organism>
<dbReference type="SUPFAM" id="SSF56801">
    <property type="entry name" value="Acetyl-CoA synthetase-like"/>
    <property type="match status" value="1"/>
</dbReference>
<accession>A0A087GHU3</accession>
<dbReference type="eggNOG" id="KOG1176">
    <property type="taxonomic scope" value="Eukaryota"/>
</dbReference>
<evidence type="ECO:0000256" key="1">
    <source>
        <dbReference type="ARBA" id="ARBA00022598"/>
    </source>
</evidence>
<dbReference type="PANTHER" id="PTHR24096">
    <property type="entry name" value="LONG-CHAIN-FATTY-ACID--COA LIGASE"/>
    <property type="match status" value="1"/>
</dbReference>
<sequence>MFKFNRALATLRGLLPKNTFDELCVRSQCAMQGYFKNKEETEKTIDEEAILLTHPSVEDVAVLPLPDKDAI</sequence>
<protein>
    <submittedName>
        <fullName evidence="2">Uncharacterized protein</fullName>
    </submittedName>
</protein>
<keyword evidence="1" id="KW-0436">Ligase</keyword>
<dbReference type="Proteomes" id="UP000029120">
    <property type="component" value="Chromosome 7"/>
</dbReference>
<dbReference type="OrthoDB" id="10253869at2759"/>
<name>A0A087GHU3_ARAAL</name>
<dbReference type="GO" id="GO:0004467">
    <property type="term" value="F:long-chain fatty acid-CoA ligase activity"/>
    <property type="evidence" value="ECO:0007669"/>
    <property type="project" value="TreeGrafter"/>
</dbReference>
<proteinExistence type="predicted"/>
<dbReference type="Gene3D" id="2.30.38.10">
    <property type="entry name" value="Luciferase, Domain 3"/>
    <property type="match status" value="1"/>
</dbReference>
<dbReference type="PANTHER" id="PTHR24096:SF389">
    <property type="entry name" value="4-COUMARATE--COA LIGASE-LIKE 1"/>
    <property type="match status" value="1"/>
</dbReference>